<keyword evidence="2" id="KW-0472">Membrane</keyword>
<feature type="transmembrane region" description="Helical" evidence="2">
    <location>
        <begin position="149"/>
        <end position="168"/>
    </location>
</feature>
<organism evidence="3 4">
    <name type="scientific">Gomphillus americanus</name>
    <dbReference type="NCBI Taxonomy" id="1940652"/>
    <lineage>
        <taxon>Eukaryota</taxon>
        <taxon>Fungi</taxon>
        <taxon>Dikarya</taxon>
        <taxon>Ascomycota</taxon>
        <taxon>Pezizomycotina</taxon>
        <taxon>Lecanoromycetes</taxon>
        <taxon>OSLEUM clade</taxon>
        <taxon>Ostropomycetidae</taxon>
        <taxon>Ostropales</taxon>
        <taxon>Graphidaceae</taxon>
        <taxon>Gomphilloideae</taxon>
        <taxon>Gomphillus</taxon>
    </lineage>
</organism>
<dbReference type="OrthoDB" id="4941332at2759"/>
<name>A0A8H3F4S1_9LECA</name>
<evidence type="ECO:0000256" key="2">
    <source>
        <dbReference type="SAM" id="Phobius"/>
    </source>
</evidence>
<proteinExistence type="predicted"/>
<reference evidence="3" key="1">
    <citation type="submission" date="2021-03" db="EMBL/GenBank/DDBJ databases">
        <authorList>
            <person name="Tagirdzhanova G."/>
        </authorList>
    </citation>
    <scope>NUCLEOTIDE SEQUENCE</scope>
</reference>
<feature type="transmembrane region" description="Helical" evidence="2">
    <location>
        <begin position="32"/>
        <end position="52"/>
    </location>
</feature>
<feature type="region of interest" description="Disordered" evidence="1">
    <location>
        <begin position="224"/>
        <end position="243"/>
    </location>
</feature>
<dbReference type="EMBL" id="CAJPDQ010000010">
    <property type="protein sequence ID" value="CAF9915658.1"/>
    <property type="molecule type" value="Genomic_DNA"/>
</dbReference>
<comment type="caution">
    <text evidence="3">The sequence shown here is derived from an EMBL/GenBank/DDBJ whole genome shotgun (WGS) entry which is preliminary data.</text>
</comment>
<dbReference type="AlphaFoldDB" id="A0A8H3F4S1"/>
<evidence type="ECO:0000256" key="1">
    <source>
        <dbReference type="SAM" id="MobiDB-lite"/>
    </source>
</evidence>
<dbReference type="Proteomes" id="UP000664169">
    <property type="component" value="Unassembled WGS sequence"/>
</dbReference>
<keyword evidence="4" id="KW-1185">Reference proteome</keyword>
<keyword evidence="2" id="KW-0812">Transmembrane</keyword>
<evidence type="ECO:0000313" key="3">
    <source>
        <dbReference type="EMBL" id="CAF9915658.1"/>
    </source>
</evidence>
<feature type="transmembrane region" description="Helical" evidence="2">
    <location>
        <begin position="122"/>
        <end position="142"/>
    </location>
</feature>
<keyword evidence="2" id="KW-1133">Transmembrane helix</keyword>
<accession>A0A8H3F4S1</accession>
<evidence type="ECO:0000313" key="4">
    <source>
        <dbReference type="Proteomes" id="UP000664169"/>
    </source>
</evidence>
<gene>
    <name evidence="3" type="ORF">GOMPHAMPRED_000819</name>
</gene>
<sequence>MIAVAAAISAQIAITALSLSHLEEVHWTATAAFVASLIYGLFAVYFSCLLQLKLGSLHQGREVLSWLINQDAMLKREHVRPFKFGRRANEHNRDVTISAVASFSAVMMLVAPSQLLNWSLCSFLVGVGIYYGQVFSAGLGMLQGQNANLAVLLVYIVATIGAATEYFLPLLGKALERYESVIVKEESISIKQLMTRFKHNIKSRSPTNNEKSLELGTVTEVVDEEGNGKQPGGSTHAPDLSQYPTNSIETLTRVFQESVRLQEANLKAMQDLVKLMAEPRRLSALDQTMHDGPK</sequence>
<protein>
    <submittedName>
        <fullName evidence="3">Uncharacterized protein</fullName>
    </submittedName>
</protein>